<proteinExistence type="predicted"/>
<sequence length="58" mass="6252">MKNLSVVILAIVPVEVPLNFANPQRSSFFFAVRKDCSGNPTIAALTAVSPMFKSGIEK</sequence>
<dbReference type="EMBL" id="PP511318">
    <property type="protein sequence ID" value="XCD03078.1"/>
    <property type="molecule type" value="Genomic_DNA"/>
</dbReference>
<organism evidence="1">
    <name type="scientific">Dulem virus 31</name>
    <dbReference type="NCBI Taxonomy" id="3145749"/>
    <lineage>
        <taxon>Viruses</taxon>
        <taxon>Monodnaviria</taxon>
        <taxon>Sangervirae</taxon>
        <taxon>Phixviricota</taxon>
        <taxon>Malgrandaviricetes</taxon>
        <taxon>Petitvirales</taxon>
        <taxon>Microviridae</taxon>
        <taxon>Microvirus</taxon>
    </lineage>
</organism>
<evidence type="ECO:0000313" key="1">
    <source>
        <dbReference type="EMBL" id="XCD03078.1"/>
    </source>
</evidence>
<protein>
    <submittedName>
        <fullName evidence="1">Uncharacterized protein</fullName>
    </submittedName>
</protein>
<name>A0AAU8ATF8_9VIRU</name>
<reference evidence="1" key="1">
    <citation type="submission" date="2024-03" db="EMBL/GenBank/DDBJ databases">
        <title>Diverse circular DNA viruses in blood, oral, and fecal samples of captive lemurs.</title>
        <authorList>
            <person name="Paietta E.N."/>
            <person name="Kraberger S."/>
            <person name="Lund M.C."/>
            <person name="Custer J.M."/>
            <person name="Vargas K.M."/>
            <person name="Ehmke E.E."/>
            <person name="Yoder A.D."/>
            <person name="Varsani A."/>
        </authorList>
    </citation>
    <scope>NUCLEOTIDE SEQUENCE</scope>
    <source>
        <strain evidence="1">Duke_17_45</strain>
    </source>
</reference>
<accession>A0AAU8ATF8</accession>